<evidence type="ECO:0000259" key="10">
    <source>
        <dbReference type="Pfam" id="PF02771"/>
    </source>
</evidence>
<dbReference type="FunFam" id="1.20.140.10:FF:000001">
    <property type="entry name" value="Acyl-CoA dehydrogenase"/>
    <property type="match status" value="1"/>
</dbReference>
<dbReference type="Pfam" id="PF02771">
    <property type="entry name" value="Acyl-CoA_dh_N"/>
    <property type="match status" value="1"/>
</dbReference>
<dbReference type="InterPro" id="IPR036250">
    <property type="entry name" value="AcylCo_DH-like_C"/>
</dbReference>
<evidence type="ECO:0000259" key="8">
    <source>
        <dbReference type="Pfam" id="PF00441"/>
    </source>
</evidence>
<dbReference type="InterPro" id="IPR037069">
    <property type="entry name" value="AcylCoA_DH/ox_N_sf"/>
</dbReference>
<dbReference type="Pfam" id="PF02770">
    <property type="entry name" value="Acyl-CoA_dh_M"/>
    <property type="match status" value="1"/>
</dbReference>
<comment type="caution">
    <text evidence="11">The sequence shown here is derived from an EMBL/GenBank/DDBJ whole genome shotgun (WGS) entry which is preliminary data.</text>
</comment>
<dbReference type="Pfam" id="PF00441">
    <property type="entry name" value="Acyl-CoA_dh_1"/>
    <property type="match status" value="1"/>
</dbReference>
<keyword evidence="6 7" id="KW-0560">Oxidoreductase</keyword>
<evidence type="ECO:0000256" key="6">
    <source>
        <dbReference type="ARBA" id="ARBA00023002"/>
    </source>
</evidence>
<sequence>MPYPPYFQEKHDVFRNMVRHFVKTEIAPYVDEWEEKGEFPLSILRRMGDLGLLGVHYPRDVGGQGGDYFMAVVLAEELARSGAGGFPMAVAVQTDMATPPIARFGSPQQIERYFKPALAGTKLACLGITEPNHGSDVASIETRAQLQAGEWIVRGSKVFITNGPRADFMTLVARTRDVPGYQGLSLFLLDLDRPGVHLMKRIEKVGMRSSDTALFYFDDVRIPYDALLGEEGRGFSQIMWELQGERLIAAAGALGSAQYAWEMARDYALQRRIYDQSLSRLQTISHLVAEMATEIEAVRQLTYEAAWHFSQGEVLTGDIAMAKLATAQTANWVIDRTMQIMGGHGYIRDWPIERMWRDIRLNRIGGGTDEIMKEIIATTMGIKTSR</sequence>
<dbReference type="FunFam" id="1.10.540.10:FF:000002">
    <property type="entry name" value="Acyl-CoA dehydrogenase FadE19"/>
    <property type="match status" value="1"/>
</dbReference>
<evidence type="ECO:0000256" key="1">
    <source>
        <dbReference type="ARBA" id="ARBA00001974"/>
    </source>
</evidence>
<evidence type="ECO:0000256" key="2">
    <source>
        <dbReference type="ARBA" id="ARBA00009347"/>
    </source>
</evidence>
<reference evidence="11 12" key="1">
    <citation type="journal article" date="2014" name="BMC Genomics">
        <title>Comparison of environmental and isolate Sulfobacillus genomes reveals diverse carbon, sulfur, nitrogen, and hydrogen metabolisms.</title>
        <authorList>
            <person name="Justice N.B."/>
            <person name="Norman A."/>
            <person name="Brown C.T."/>
            <person name="Singh A."/>
            <person name="Thomas B.C."/>
            <person name="Banfield J.F."/>
        </authorList>
    </citation>
    <scope>NUCLEOTIDE SEQUENCE [LARGE SCALE GENOMIC DNA]</scope>
    <source>
        <strain evidence="11">AMDSBA1</strain>
    </source>
</reference>
<name>A0A2T2X953_9FIRM</name>
<keyword evidence="4 7" id="KW-0285">Flavoprotein</keyword>
<gene>
    <name evidence="11" type="ORF">C7B43_04000</name>
</gene>
<dbReference type="PIRSF" id="PIRSF016578">
    <property type="entry name" value="HsaA"/>
    <property type="match status" value="1"/>
</dbReference>
<dbReference type="Gene3D" id="1.10.540.10">
    <property type="entry name" value="Acyl-CoA dehydrogenase/oxidase, N-terminal domain"/>
    <property type="match status" value="1"/>
</dbReference>
<dbReference type="FunFam" id="2.40.110.10:FF:000002">
    <property type="entry name" value="Acyl-CoA dehydrogenase fadE12"/>
    <property type="match status" value="1"/>
</dbReference>
<dbReference type="SUPFAM" id="SSF47203">
    <property type="entry name" value="Acyl-CoA dehydrogenase C-terminal domain-like"/>
    <property type="match status" value="1"/>
</dbReference>
<dbReference type="InterPro" id="IPR006089">
    <property type="entry name" value="Acyl-CoA_DH_CS"/>
</dbReference>
<dbReference type="GO" id="GO:0003995">
    <property type="term" value="F:acyl-CoA dehydrogenase activity"/>
    <property type="evidence" value="ECO:0007669"/>
    <property type="project" value="InterPro"/>
</dbReference>
<comment type="cofactor">
    <cofactor evidence="1 7">
        <name>FAD</name>
        <dbReference type="ChEBI" id="CHEBI:57692"/>
    </cofactor>
</comment>
<dbReference type="GO" id="GO:0005737">
    <property type="term" value="C:cytoplasm"/>
    <property type="evidence" value="ECO:0007669"/>
    <property type="project" value="TreeGrafter"/>
</dbReference>
<dbReference type="Proteomes" id="UP000242699">
    <property type="component" value="Unassembled WGS sequence"/>
</dbReference>
<accession>A0A2T2X953</accession>
<comment type="similarity">
    <text evidence="2 7">Belongs to the acyl-CoA dehydrogenase family.</text>
</comment>
<dbReference type="PANTHER" id="PTHR48083">
    <property type="entry name" value="MEDIUM-CHAIN SPECIFIC ACYL-COA DEHYDROGENASE, MITOCHONDRIAL-RELATED"/>
    <property type="match status" value="1"/>
</dbReference>
<feature type="domain" description="Acyl-CoA dehydrogenase/oxidase C-terminal" evidence="8">
    <location>
        <begin position="232"/>
        <end position="380"/>
    </location>
</feature>
<feature type="domain" description="Acyl-CoA oxidase/dehydrogenase middle" evidence="9">
    <location>
        <begin position="125"/>
        <end position="220"/>
    </location>
</feature>
<dbReference type="Gene3D" id="2.40.110.10">
    <property type="entry name" value="Butyryl-CoA Dehydrogenase, subunit A, domain 2"/>
    <property type="match status" value="1"/>
</dbReference>
<evidence type="ECO:0000256" key="5">
    <source>
        <dbReference type="ARBA" id="ARBA00022827"/>
    </source>
</evidence>
<dbReference type="AlphaFoldDB" id="A0A2T2X953"/>
<dbReference type="InterPro" id="IPR050741">
    <property type="entry name" value="Acyl-CoA_dehydrogenase"/>
</dbReference>
<dbReference type="InterPro" id="IPR009100">
    <property type="entry name" value="AcylCoA_DH/oxidase_NM_dom_sf"/>
</dbReference>
<dbReference type="EMBL" id="PXYT01000005">
    <property type="protein sequence ID" value="PSR31020.1"/>
    <property type="molecule type" value="Genomic_DNA"/>
</dbReference>
<dbReference type="GO" id="GO:0050660">
    <property type="term" value="F:flavin adenine dinucleotide binding"/>
    <property type="evidence" value="ECO:0007669"/>
    <property type="project" value="InterPro"/>
</dbReference>
<dbReference type="InterPro" id="IPR013786">
    <property type="entry name" value="AcylCoA_DH/ox_N"/>
</dbReference>
<organism evidence="11 12">
    <name type="scientific">Sulfobacillus benefaciens</name>
    <dbReference type="NCBI Taxonomy" id="453960"/>
    <lineage>
        <taxon>Bacteria</taxon>
        <taxon>Bacillati</taxon>
        <taxon>Bacillota</taxon>
        <taxon>Clostridia</taxon>
        <taxon>Eubacteriales</taxon>
        <taxon>Clostridiales Family XVII. Incertae Sedis</taxon>
        <taxon>Sulfobacillus</taxon>
    </lineage>
</organism>
<evidence type="ECO:0000256" key="7">
    <source>
        <dbReference type="RuleBase" id="RU362125"/>
    </source>
</evidence>
<feature type="domain" description="Acyl-CoA dehydrogenase/oxidase N-terminal" evidence="10">
    <location>
        <begin position="9"/>
        <end position="120"/>
    </location>
</feature>
<dbReference type="PANTHER" id="PTHR48083:SF2">
    <property type="entry name" value="MEDIUM-CHAIN SPECIFIC ACYL-COA DEHYDROGENASE, MITOCHONDRIAL"/>
    <property type="match status" value="1"/>
</dbReference>
<dbReference type="InterPro" id="IPR006091">
    <property type="entry name" value="Acyl-CoA_Oxase/DH_mid-dom"/>
</dbReference>
<evidence type="ECO:0000259" key="9">
    <source>
        <dbReference type="Pfam" id="PF02770"/>
    </source>
</evidence>
<evidence type="ECO:0000256" key="4">
    <source>
        <dbReference type="ARBA" id="ARBA00022630"/>
    </source>
</evidence>
<dbReference type="SUPFAM" id="SSF56645">
    <property type="entry name" value="Acyl-CoA dehydrogenase NM domain-like"/>
    <property type="match status" value="1"/>
</dbReference>
<protein>
    <recommendedName>
        <fullName evidence="3">Medium-chain specific acyl-CoA dehydrogenase, mitochondrial</fullName>
    </recommendedName>
</protein>
<evidence type="ECO:0000313" key="11">
    <source>
        <dbReference type="EMBL" id="PSR31020.1"/>
    </source>
</evidence>
<keyword evidence="5 7" id="KW-0274">FAD</keyword>
<proteinExistence type="inferred from homology"/>
<evidence type="ECO:0000313" key="12">
    <source>
        <dbReference type="Proteomes" id="UP000242699"/>
    </source>
</evidence>
<dbReference type="InterPro" id="IPR009075">
    <property type="entry name" value="AcylCo_DH/oxidase_C"/>
</dbReference>
<evidence type="ECO:0000256" key="3">
    <source>
        <dbReference type="ARBA" id="ARBA00019125"/>
    </source>
</evidence>
<dbReference type="GO" id="GO:0033539">
    <property type="term" value="P:fatty acid beta-oxidation using acyl-CoA dehydrogenase"/>
    <property type="evidence" value="ECO:0007669"/>
    <property type="project" value="TreeGrafter"/>
</dbReference>
<dbReference type="InterPro" id="IPR046373">
    <property type="entry name" value="Acyl-CoA_Oxase/DH_mid-dom_sf"/>
</dbReference>
<dbReference type="PROSITE" id="PS00073">
    <property type="entry name" value="ACYL_COA_DH_2"/>
    <property type="match status" value="1"/>
</dbReference>
<dbReference type="Gene3D" id="1.20.140.10">
    <property type="entry name" value="Butyryl-CoA Dehydrogenase, subunit A, domain 3"/>
    <property type="match status" value="1"/>
</dbReference>